<dbReference type="EMBL" id="FN653152">
    <property type="protein sequence ID" value="CBY12982.1"/>
    <property type="molecule type" value="Genomic_DNA"/>
</dbReference>
<sequence>MNLNQHEESMAGERATQELPASTISSVVYHFIDVGNNKKVREDCNNNLKSEEFLYLMQSALVPTQFGTDTWKYK</sequence>
<dbReference type="Proteomes" id="UP000001307">
    <property type="component" value="Unassembled WGS sequence"/>
</dbReference>
<evidence type="ECO:0000313" key="2">
    <source>
        <dbReference type="Proteomes" id="UP000001307"/>
    </source>
</evidence>
<dbReference type="AlphaFoldDB" id="E4XTC0"/>
<gene>
    <name evidence="1" type="ORF">GSOID_T00003057001</name>
</gene>
<reference evidence="1" key="1">
    <citation type="journal article" date="2010" name="Science">
        <title>Plasticity of animal genome architecture unmasked by rapid evolution of a pelagic tunicate.</title>
        <authorList>
            <person name="Denoeud F."/>
            <person name="Henriet S."/>
            <person name="Mungpakdee S."/>
            <person name="Aury J.M."/>
            <person name="Da Silva C."/>
            <person name="Brinkmann H."/>
            <person name="Mikhaleva J."/>
            <person name="Olsen L.C."/>
            <person name="Jubin C."/>
            <person name="Canestro C."/>
            <person name="Bouquet J.M."/>
            <person name="Danks G."/>
            <person name="Poulain J."/>
            <person name="Campsteijn C."/>
            <person name="Adamski M."/>
            <person name="Cross I."/>
            <person name="Yadetie F."/>
            <person name="Muffato M."/>
            <person name="Louis A."/>
            <person name="Butcher S."/>
            <person name="Tsagkogeorga G."/>
            <person name="Konrad A."/>
            <person name="Singh S."/>
            <person name="Jensen M.F."/>
            <person name="Cong E.H."/>
            <person name="Eikeseth-Otteraa H."/>
            <person name="Noel B."/>
            <person name="Anthouard V."/>
            <person name="Porcel B.M."/>
            <person name="Kachouri-Lafond R."/>
            <person name="Nishino A."/>
            <person name="Ugolini M."/>
            <person name="Chourrout P."/>
            <person name="Nishida H."/>
            <person name="Aasland R."/>
            <person name="Huzurbazar S."/>
            <person name="Westhof E."/>
            <person name="Delsuc F."/>
            <person name="Lehrach H."/>
            <person name="Reinhardt R."/>
            <person name="Weissenbach J."/>
            <person name="Roy S.W."/>
            <person name="Artiguenave F."/>
            <person name="Postlethwait J.H."/>
            <person name="Manak J.R."/>
            <person name="Thompson E.M."/>
            <person name="Jaillon O."/>
            <person name="Du Pasquier L."/>
            <person name="Boudinot P."/>
            <person name="Liberles D.A."/>
            <person name="Volff J.N."/>
            <person name="Philippe H."/>
            <person name="Lenhard B."/>
            <person name="Roest Crollius H."/>
            <person name="Wincker P."/>
            <person name="Chourrout D."/>
        </authorList>
    </citation>
    <scope>NUCLEOTIDE SEQUENCE [LARGE SCALE GENOMIC DNA]</scope>
</reference>
<evidence type="ECO:0000313" key="1">
    <source>
        <dbReference type="EMBL" id="CBY12982.1"/>
    </source>
</evidence>
<keyword evidence="2" id="KW-1185">Reference proteome</keyword>
<name>E4XTC0_OIKDI</name>
<organism evidence="1">
    <name type="scientific">Oikopleura dioica</name>
    <name type="common">Tunicate</name>
    <dbReference type="NCBI Taxonomy" id="34765"/>
    <lineage>
        <taxon>Eukaryota</taxon>
        <taxon>Metazoa</taxon>
        <taxon>Chordata</taxon>
        <taxon>Tunicata</taxon>
        <taxon>Appendicularia</taxon>
        <taxon>Copelata</taxon>
        <taxon>Oikopleuridae</taxon>
        <taxon>Oikopleura</taxon>
    </lineage>
</organism>
<protein>
    <submittedName>
        <fullName evidence="1">Uncharacterized protein</fullName>
    </submittedName>
</protein>
<dbReference type="InParanoid" id="E4XTC0"/>
<proteinExistence type="predicted"/>
<accession>E4XTC0</accession>